<feature type="compositionally biased region" description="Basic and acidic residues" evidence="1">
    <location>
        <begin position="28"/>
        <end position="39"/>
    </location>
</feature>
<evidence type="ECO:0000313" key="2">
    <source>
        <dbReference type="EMBL" id="KAF2786635.1"/>
    </source>
</evidence>
<protein>
    <submittedName>
        <fullName evidence="2">Uncharacterized protein</fullName>
    </submittedName>
</protein>
<keyword evidence="3" id="KW-1185">Reference proteome</keyword>
<dbReference type="OrthoDB" id="20473at2759"/>
<feature type="region of interest" description="Disordered" evidence="1">
    <location>
        <begin position="123"/>
        <end position="210"/>
    </location>
</feature>
<dbReference type="InterPro" id="IPR037830">
    <property type="entry name" value="ZZZ3"/>
</dbReference>
<gene>
    <name evidence="2" type="ORF">K505DRAFT_141286</name>
</gene>
<feature type="compositionally biased region" description="Basic and acidic residues" evidence="1">
    <location>
        <begin position="172"/>
        <end position="184"/>
    </location>
</feature>
<dbReference type="PANTHER" id="PTHR22705:SF0">
    <property type="entry name" value="ZZ-TYPE ZINC FINGER-CONTAINING PROTEIN 3"/>
    <property type="match status" value="1"/>
</dbReference>
<organism evidence="2 3">
    <name type="scientific">Melanomma pulvis-pyrius CBS 109.77</name>
    <dbReference type="NCBI Taxonomy" id="1314802"/>
    <lineage>
        <taxon>Eukaryota</taxon>
        <taxon>Fungi</taxon>
        <taxon>Dikarya</taxon>
        <taxon>Ascomycota</taxon>
        <taxon>Pezizomycotina</taxon>
        <taxon>Dothideomycetes</taxon>
        <taxon>Pleosporomycetidae</taxon>
        <taxon>Pleosporales</taxon>
        <taxon>Melanommataceae</taxon>
        <taxon>Melanomma</taxon>
    </lineage>
</organism>
<name>A0A6A6WRV6_9PLEO</name>
<sequence length="284" mass="30411">MPALLVDTNTPTPHPVSPADTSSSTTTEQRDRKRSESRSPNRPPVSPITPTVSAAQLAPLPPPPQPIPHVGPSQHAVFRPQPPSVPISESDNPDAIALRSAISLLQLQREKSKRDLKTLEELKAAAVSDPQGFVRSIQAQRSHPSKPNVDPLSPTLSDVSGSLLGDSAGTESEQRTAEGRKDSASMDSQAASTDPATKFPPIPQPQNIIRCPPVNWAKYHIVGESLDKLHKEQKQYPGSVEPPRNQQGAKAPPHAVSAPYSPFTDSVGESHPAQSWRGSKKSPS</sequence>
<dbReference type="PANTHER" id="PTHR22705">
    <property type="entry name" value="ZINC FINGER, ZZ DOMAIN CONTAINING 3"/>
    <property type="match status" value="1"/>
</dbReference>
<dbReference type="AlphaFoldDB" id="A0A6A6WRV6"/>
<evidence type="ECO:0000256" key="1">
    <source>
        <dbReference type="SAM" id="MobiDB-lite"/>
    </source>
</evidence>
<dbReference type="EMBL" id="MU002431">
    <property type="protein sequence ID" value="KAF2786635.1"/>
    <property type="molecule type" value="Genomic_DNA"/>
</dbReference>
<evidence type="ECO:0000313" key="3">
    <source>
        <dbReference type="Proteomes" id="UP000799757"/>
    </source>
</evidence>
<feature type="compositionally biased region" description="Pro residues" evidence="1">
    <location>
        <begin position="59"/>
        <end position="69"/>
    </location>
</feature>
<feature type="compositionally biased region" description="Polar residues" evidence="1">
    <location>
        <begin position="185"/>
        <end position="195"/>
    </location>
</feature>
<reference evidence="2" key="1">
    <citation type="journal article" date="2020" name="Stud. Mycol.">
        <title>101 Dothideomycetes genomes: a test case for predicting lifestyles and emergence of pathogens.</title>
        <authorList>
            <person name="Haridas S."/>
            <person name="Albert R."/>
            <person name="Binder M."/>
            <person name="Bloem J."/>
            <person name="Labutti K."/>
            <person name="Salamov A."/>
            <person name="Andreopoulos B."/>
            <person name="Baker S."/>
            <person name="Barry K."/>
            <person name="Bills G."/>
            <person name="Bluhm B."/>
            <person name="Cannon C."/>
            <person name="Castanera R."/>
            <person name="Culley D."/>
            <person name="Daum C."/>
            <person name="Ezra D."/>
            <person name="Gonzalez J."/>
            <person name="Henrissat B."/>
            <person name="Kuo A."/>
            <person name="Liang C."/>
            <person name="Lipzen A."/>
            <person name="Lutzoni F."/>
            <person name="Magnuson J."/>
            <person name="Mondo S."/>
            <person name="Nolan M."/>
            <person name="Ohm R."/>
            <person name="Pangilinan J."/>
            <person name="Park H.-J."/>
            <person name="Ramirez L."/>
            <person name="Alfaro M."/>
            <person name="Sun H."/>
            <person name="Tritt A."/>
            <person name="Yoshinaga Y."/>
            <person name="Zwiers L.-H."/>
            <person name="Turgeon B."/>
            <person name="Goodwin S."/>
            <person name="Spatafora J."/>
            <person name="Crous P."/>
            <person name="Grigoriev I."/>
        </authorList>
    </citation>
    <scope>NUCLEOTIDE SEQUENCE</scope>
    <source>
        <strain evidence="2">CBS 109.77</strain>
    </source>
</reference>
<feature type="compositionally biased region" description="Low complexity" evidence="1">
    <location>
        <begin position="156"/>
        <end position="167"/>
    </location>
</feature>
<proteinExistence type="predicted"/>
<feature type="region of interest" description="Disordered" evidence="1">
    <location>
        <begin position="228"/>
        <end position="284"/>
    </location>
</feature>
<dbReference type="Proteomes" id="UP000799757">
    <property type="component" value="Unassembled WGS sequence"/>
</dbReference>
<accession>A0A6A6WRV6</accession>
<feature type="region of interest" description="Disordered" evidence="1">
    <location>
        <begin position="1"/>
        <end position="92"/>
    </location>
</feature>